<evidence type="ECO:0000313" key="2">
    <source>
        <dbReference type="EMBL" id="KAJ2681200.1"/>
    </source>
</evidence>
<comment type="caution">
    <text evidence="2">The sequence shown here is derived from an EMBL/GenBank/DDBJ whole genome shotgun (WGS) entry which is preliminary data.</text>
</comment>
<proteinExistence type="predicted"/>
<dbReference type="GO" id="GO:0042729">
    <property type="term" value="C:DASH complex"/>
    <property type="evidence" value="ECO:0007669"/>
    <property type="project" value="InterPro"/>
</dbReference>
<dbReference type="GO" id="GO:0072686">
    <property type="term" value="C:mitotic spindle"/>
    <property type="evidence" value="ECO:0007669"/>
    <property type="project" value="InterPro"/>
</dbReference>
<sequence>MNTQIIADRIAQKRQELGALQRVQVLSENTDSHCTELNRQMSKIVAQYEAILSISKGWSNAFENSALVDISQTNSADDDSEQPENVIRIPADTA</sequence>
<gene>
    <name evidence="2" type="ORF">GGI25_000155</name>
</gene>
<accession>A0A9W8G891</accession>
<dbReference type="OrthoDB" id="3230169at2759"/>
<reference evidence="2" key="1">
    <citation type="submission" date="2022-07" db="EMBL/GenBank/DDBJ databases">
        <title>Phylogenomic reconstructions and comparative analyses of Kickxellomycotina fungi.</title>
        <authorList>
            <person name="Reynolds N.K."/>
            <person name="Stajich J.E."/>
            <person name="Barry K."/>
            <person name="Grigoriev I.V."/>
            <person name="Crous P."/>
            <person name="Smith M.E."/>
        </authorList>
    </citation>
    <scope>NUCLEOTIDE SEQUENCE</scope>
    <source>
        <strain evidence="2">NRRL 3115</strain>
    </source>
</reference>
<feature type="region of interest" description="Disordered" evidence="1">
    <location>
        <begin position="73"/>
        <end position="94"/>
    </location>
</feature>
<evidence type="ECO:0008006" key="4">
    <source>
        <dbReference type="Google" id="ProtNLM"/>
    </source>
</evidence>
<protein>
    <recommendedName>
        <fullName evidence="4">Outer kinetochore protein DAD2</fullName>
    </recommendedName>
</protein>
<dbReference type="Pfam" id="PF08654">
    <property type="entry name" value="DASH_Dad2"/>
    <property type="match status" value="1"/>
</dbReference>
<dbReference type="InterPro" id="IPR013963">
    <property type="entry name" value="DASH_Dad2"/>
</dbReference>
<organism evidence="2 3">
    <name type="scientific">Coemansia spiralis</name>
    <dbReference type="NCBI Taxonomy" id="417178"/>
    <lineage>
        <taxon>Eukaryota</taxon>
        <taxon>Fungi</taxon>
        <taxon>Fungi incertae sedis</taxon>
        <taxon>Zoopagomycota</taxon>
        <taxon>Kickxellomycotina</taxon>
        <taxon>Kickxellomycetes</taxon>
        <taxon>Kickxellales</taxon>
        <taxon>Kickxellaceae</taxon>
        <taxon>Coemansia</taxon>
    </lineage>
</organism>
<dbReference type="EMBL" id="JANBTW010000001">
    <property type="protein sequence ID" value="KAJ2681200.1"/>
    <property type="molecule type" value="Genomic_DNA"/>
</dbReference>
<dbReference type="Proteomes" id="UP001151518">
    <property type="component" value="Unassembled WGS sequence"/>
</dbReference>
<evidence type="ECO:0000256" key="1">
    <source>
        <dbReference type="SAM" id="MobiDB-lite"/>
    </source>
</evidence>
<evidence type="ECO:0000313" key="3">
    <source>
        <dbReference type="Proteomes" id="UP001151518"/>
    </source>
</evidence>
<dbReference type="GO" id="GO:0000278">
    <property type="term" value="P:mitotic cell cycle"/>
    <property type="evidence" value="ECO:0007669"/>
    <property type="project" value="InterPro"/>
</dbReference>
<dbReference type="AlphaFoldDB" id="A0A9W8G891"/>
<name>A0A9W8G891_9FUNG</name>